<reference evidence="2" key="2">
    <citation type="submission" date="2023-07" db="EMBL/GenBank/DDBJ databases">
        <authorList>
            <person name="Shen H."/>
        </authorList>
    </citation>
    <scope>NUCLEOTIDE SEQUENCE</scope>
    <source>
        <strain evidence="2">TNR-22</strain>
    </source>
</reference>
<feature type="region of interest" description="Disordered" evidence="1">
    <location>
        <begin position="1"/>
        <end position="30"/>
    </location>
</feature>
<organism evidence="2 3">
    <name type="scientific">Rhizobium alvei</name>
    <dbReference type="NCBI Taxonomy" id="1132659"/>
    <lineage>
        <taxon>Bacteria</taxon>
        <taxon>Pseudomonadati</taxon>
        <taxon>Pseudomonadota</taxon>
        <taxon>Alphaproteobacteria</taxon>
        <taxon>Hyphomicrobiales</taxon>
        <taxon>Rhizobiaceae</taxon>
        <taxon>Rhizobium/Agrobacterium group</taxon>
        <taxon>Rhizobium</taxon>
    </lineage>
</organism>
<evidence type="ECO:0000313" key="3">
    <source>
        <dbReference type="Proteomes" id="UP001174932"/>
    </source>
</evidence>
<comment type="caution">
    <text evidence="2">The sequence shown here is derived from an EMBL/GenBank/DDBJ whole genome shotgun (WGS) entry which is preliminary data.</text>
</comment>
<accession>A0ABT8YS52</accession>
<dbReference type="Proteomes" id="UP001174932">
    <property type="component" value="Unassembled WGS sequence"/>
</dbReference>
<dbReference type="RefSeq" id="WP_304378411.1">
    <property type="nucleotide sequence ID" value="NZ_JAUOZU010000018.1"/>
</dbReference>
<reference evidence="2" key="1">
    <citation type="journal article" date="2015" name="Int. J. Syst. Evol. Microbiol.">
        <title>Rhizobium alvei sp. nov., isolated from a freshwater river.</title>
        <authorList>
            <person name="Sheu S.Y."/>
            <person name="Huang H.W."/>
            <person name="Young C.C."/>
            <person name="Chen W.M."/>
        </authorList>
    </citation>
    <scope>NUCLEOTIDE SEQUENCE</scope>
    <source>
        <strain evidence="2">TNR-22</strain>
    </source>
</reference>
<proteinExistence type="predicted"/>
<keyword evidence="3" id="KW-1185">Reference proteome</keyword>
<evidence type="ECO:0000256" key="1">
    <source>
        <dbReference type="SAM" id="MobiDB-lite"/>
    </source>
</evidence>
<protein>
    <submittedName>
        <fullName evidence="2">Uncharacterized protein</fullName>
    </submittedName>
</protein>
<sequence>MIERELPPMAPYQSGEIQNLGKRQPPENNPVTQDIQVGVVNRQGQVQQQTEDFENYLNGNQVTTVLANNTPPSNTFDPAAEIARNSALQGYGALGQNQAV</sequence>
<gene>
    <name evidence="2" type="ORF">Q4481_21220</name>
</gene>
<name>A0ABT8YS52_9HYPH</name>
<evidence type="ECO:0000313" key="2">
    <source>
        <dbReference type="EMBL" id="MDO6966483.1"/>
    </source>
</evidence>
<dbReference type="EMBL" id="JAUOZU010000018">
    <property type="protein sequence ID" value="MDO6966483.1"/>
    <property type="molecule type" value="Genomic_DNA"/>
</dbReference>